<sequence>MTAEFTDLFTEQSKQRAIVCARDQCDRVRQHIVGSSAHISLDRLAGIFSMAYPQGYLYQASTPLALYSCPSYGSSALATPRADELSRGNSSSSGSAFAPYAGSTAFTSQTPAFSSLQYGSEPASAPQFSSFVFANRRRLKKENKMTWTPRNRSEDEDEDDNIDLEKNDDEDEPIKAAEITESTKEIGLAVSPGLLPTDKHTEHTDDEKDDAVDTPALREAEPRAGGDSSLPTTSSLQSAPGRMGQKTPAHQEDMSSAVKPSGESDLGTSVIHSTNPAPKPKLWSLAEIATSDKPCGERLQTFGGAHSPVIISTGKFSPSRSPTRGPLLPRHFYYASAFYPAFTNYSAFGASGRVSSSGLSEAALHRSVRGNTPADMCKDLAEEQTHSKR</sequence>
<dbReference type="SMART" id="SM00548">
    <property type="entry name" value="IRO"/>
    <property type="match status" value="1"/>
</dbReference>
<comment type="subcellular location">
    <subcellularLocation>
        <location evidence="1">Nucleus</location>
    </subcellularLocation>
</comment>
<dbReference type="GO" id="GO:0030182">
    <property type="term" value="P:neuron differentiation"/>
    <property type="evidence" value="ECO:0007669"/>
    <property type="project" value="TreeGrafter"/>
</dbReference>
<accession>A0A556U417</accession>
<keyword evidence="4" id="KW-0238">DNA-binding</keyword>
<dbReference type="GO" id="GO:0000981">
    <property type="term" value="F:DNA-binding transcription factor activity, RNA polymerase II-specific"/>
    <property type="evidence" value="ECO:0007669"/>
    <property type="project" value="TreeGrafter"/>
</dbReference>
<dbReference type="EMBL" id="VCAZ01000046">
    <property type="protein sequence ID" value="TSM52250.1"/>
    <property type="molecule type" value="Genomic_DNA"/>
</dbReference>
<evidence type="ECO:0000256" key="2">
    <source>
        <dbReference type="SAM" id="MobiDB-lite"/>
    </source>
</evidence>
<gene>
    <name evidence="4" type="ORF">Baya_8012</name>
</gene>
<evidence type="ECO:0000313" key="4">
    <source>
        <dbReference type="EMBL" id="TSM52250.1"/>
    </source>
</evidence>
<dbReference type="PANTHER" id="PTHR11211:SF17">
    <property type="entry name" value="IROQUOIS-CLASS HOMEODOMAIN PROTEIN IRX-5"/>
    <property type="match status" value="1"/>
</dbReference>
<name>A0A556U417_BAGYA</name>
<dbReference type="GO" id="GO:0000978">
    <property type="term" value="F:RNA polymerase II cis-regulatory region sequence-specific DNA binding"/>
    <property type="evidence" value="ECO:0007669"/>
    <property type="project" value="TreeGrafter"/>
</dbReference>
<dbReference type="GO" id="GO:0048468">
    <property type="term" value="P:cell development"/>
    <property type="evidence" value="ECO:0007669"/>
    <property type="project" value="TreeGrafter"/>
</dbReference>
<dbReference type="PANTHER" id="PTHR11211">
    <property type="entry name" value="IROQUOIS-CLASS HOMEODOMAIN PROTEIN IRX"/>
    <property type="match status" value="1"/>
</dbReference>
<dbReference type="AlphaFoldDB" id="A0A556U417"/>
<evidence type="ECO:0000259" key="3">
    <source>
        <dbReference type="SMART" id="SM00548"/>
    </source>
</evidence>
<proteinExistence type="predicted"/>
<evidence type="ECO:0000256" key="1">
    <source>
        <dbReference type="ARBA" id="ARBA00004123"/>
    </source>
</evidence>
<keyword evidence="5" id="KW-1185">Reference proteome</keyword>
<evidence type="ECO:0000313" key="5">
    <source>
        <dbReference type="Proteomes" id="UP000319801"/>
    </source>
</evidence>
<dbReference type="GO" id="GO:0005634">
    <property type="term" value="C:nucleus"/>
    <property type="evidence" value="ECO:0007669"/>
    <property type="project" value="UniProtKB-SubCell"/>
</dbReference>
<keyword evidence="4" id="KW-0371">Homeobox</keyword>
<dbReference type="OrthoDB" id="5399138at2759"/>
<dbReference type="InterPro" id="IPR003893">
    <property type="entry name" value="Iroquois_homeo"/>
</dbReference>
<comment type="caution">
    <text evidence="4">The sequence shown here is derived from an EMBL/GenBank/DDBJ whole genome shotgun (WGS) entry which is preliminary data.</text>
</comment>
<protein>
    <submittedName>
        <fullName evidence="4">Iroquois-class homeodomain protein IRX-5</fullName>
    </submittedName>
</protein>
<dbReference type="Proteomes" id="UP000319801">
    <property type="component" value="Unassembled WGS sequence"/>
</dbReference>
<reference evidence="4 5" key="1">
    <citation type="journal article" date="2019" name="Genome Biol. Evol.">
        <title>Whole-Genome Sequencing of the Giant Devil Catfish, Bagarius yarrelli.</title>
        <authorList>
            <person name="Jiang W."/>
            <person name="Lv Y."/>
            <person name="Cheng L."/>
            <person name="Yang K."/>
            <person name="Chao B."/>
            <person name="Wang X."/>
            <person name="Li Y."/>
            <person name="Pan X."/>
            <person name="You X."/>
            <person name="Zhang Y."/>
            <person name="Yang J."/>
            <person name="Li J."/>
            <person name="Zhang X."/>
            <person name="Liu S."/>
            <person name="Sun C."/>
            <person name="Yang J."/>
            <person name="Shi Q."/>
        </authorList>
    </citation>
    <scope>NUCLEOTIDE SEQUENCE [LARGE SCALE GENOMIC DNA]</scope>
    <source>
        <strain evidence="4">JWS20170419001</strain>
        <tissue evidence="4">Muscle</tissue>
    </source>
</reference>
<organism evidence="4 5">
    <name type="scientific">Bagarius yarrelli</name>
    <name type="common">Goonch</name>
    <name type="synonym">Bagrus yarrelli</name>
    <dbReference type="NCBI Taxonomy" id="175774"/>
    <lineage>
        <taxon>Eukaryota</taxon>
        <taxon>Metazoa</taxon>
        <taxon>Chordata</taxon>
        <taxon>Craniata</taxon>
        <taxon>Vertebrata</taxon>
        <taxon>Euteleostomi</taxon>
        <taxon>Actinopterygii</taxon>
        <taxon>Neopterygii</taxon>
        <taxon>Teleostei</taxon>
        <taxon>Ostariophysi</taxon>
        <taxon>Siluriformes</taxon>
        <taxon>Sisoridae</taxon>
        <taxon>Sisorinae</taxon>
        <taxon>Bagarius</taxon>
    </lineage>
</organism>
<feature type="compositionally biased region" description="Polar residues" evidence="2">
    <location>
        <begin position="266"/>
        <end position="276"/>
    </location>
</feature>
<feature type="region of interest" description="Disordered" evidence="2">
    <location>
        <begin position="144"/>
        <end position="278"/>
    </location>
</feature>
<feature type="domain" description="Iroquois-class homeodomain protein" evidence="3">
    <location>
        <begin position="275"/>
        <end position="292"/>
    </location>
</feature>
<feature type="compositionally biased region" description="Polar residues" evidence="2">
    <location>
        <begin position="229"/>
        <end position="238"/>
    </location>
</feature>
<feature type="compositionally biased region" description="Acidic residues" evidence="2">
    <location>
        <begin position="154"/>
        <end position="172"/>
    </location>
</feature>
<feature type="compositionally biased region" description="Basic and acidic residues" evidence="2">
    <location>
        <begin position="197"/>
        <end position="206"/>
    </location>
</feature>